<dbReference type="AlphaFoldDB" id="A0A7W4Z4G7"/>
<evidence type="ECO:0000256" key="1">
    <source>
        <dbReference type="SAM" id="MobiDB-lite"/>
    </source>
</evidence>
<reference evidence="2 3" key="1">
    <citation type="submission" date="2020-08" db="EMBL/GenBank/DDBJ databases">
        <title>Sequencing the genomes of 1000 actinobacteria strains.</title>
        <authorList>
            <person name="Klenk H.-P."/>
        </authorList>
    </citation>
    <scope>NUCLEOTIDE SEQUENCE [LARGE SCALE GENOMIC DNA]</scope>
    <source>
        <strain evidence="2 3">DSM 105498</strain>
    </source>
</reference>
<dbReference type="EMBL" id="JACHWR010000004">
    <property type="protein sequence ID" value="MBB3044896.1"/>
    <property type="molecule type" value="Genomic_DNA"/>
</dbReference>
<evidence type="ECO:0000313" key="2">
    <source>
        <dbReference type="EMBL" id="MBB3044896.1"/>
    </source>
</evidence>
<organism evidence="2 3">
    <name type="scientific">Nocardioides soli</name>
    <dbReference type="NCBI Taxonomy" id="1036020"/>
    <lineage>
        <taxon>Bacteria</taxon>
        <taxon>Bacillati</taxon>
        <taxon>Actinomycetota</taxon>
        <taxon>Actinomycetes</taxon>
        <taxon>Propionibacteriales</taxon>
        <taxon>Nocardioidaceae</taxon>
        <taxon>Nocardioides</taxon>
    </lineage>
</organism>
<sequence>MTDDYDTHALLIENVALKHKLPDELADALKGDTREELDAHAAVLAKFAPQSDEDAYEDDPPLEGGGMRQPTWDPLAEARAARARRRW</sequence>
<keyword evidence="3" id="KW-1185">Reference proteome</keyword>
<dbReference type="RefSeq" id="WP_183594912.1">
    <property type="nucleotide sequence ID" value="NZ_JACHWR010000004.1"/>
</dbReference>
<name>A0A7W4Z4G7_9ACTN</name>
<dbReference type="Proteomes" id="UP000589626">
    <property type="component" value="Unassembled WGS sequence"/>
</dbReference>
<feature type="region of interest" description="Disordered" evidence="1">
    <location>
        <begin position="48"/>
        <end position="87"/>
    </location>
</feature>
<proteinExistence type="predicted"/>
<gene>
    <name evidence="2" type="ORF">FHU40_004749</name>
</gene>
<accession>A0A7W4Z4G7</accession>
<evidence type="ECO:0000313" key="3">
    <source>
        <dbReference type="Proteomes" id="UP000589626"/>
    </source>
</evidence>
<comment type="caution">
    <text evidence="2">The sequence shown here is derived from an EMBL/GenBank/DDBJ whole genome shotgun (WGS) entry which is preliminary data.</text>
</comment>
<feature type="compositionally biased region" description="Acidic residues" evidence="1">
    <location>
        <begin position="51"/>
        <end position="61"/>
    </location>
</feature>
<protein>
    <submittedName>
        <fullName evidence="2">Uncharacterized protein</fullName>
    </submittedName>
</protein>